<dbReference type="EMBL" id="JAPFRF010000001">
    <property type="protein sequence ID" value="KAJ7345060.1"/>
    <property type="molecule type" value="Genomic_DNA"/>
</dbReference>
<feature type="non-terminal residue" evidence="1">
    <location>
        <position position="1"/>
    </location>
</feature>
<keyword evidence="2" id="KW-1185">Reference proteome</keyword>
<sequence length="63" mass="6950">TTDDLVSSAECSNDDEDLIECEPSVGKPARSSNAARSLRSALTWTWQLTYTFTPIIFICVVHS</sequence>
<organism evidence="1 2">
    <name type="scientific">Phrynocephalus forsythii</name>
    <dbReference type="NCBI Taxonomy" id="171643"/>
    <lineage>
        <taxon>Eukaryota</taxon>
        <taxon>Metazoa</taxon>
        <taxon>Chordata</taxon>
        <taxon>Craniata</taxon>
        <taxon>Vertebrata</taxon>
        <taxon>Euteleostomi</taxon>
        <taxon>Lepidosauria</taxon>
        <taxon>Squamata</taxon>
        <taxon>Bifurcata</taxon>
        <taxon>Unidentata</taxon>
        <taxon>Episquamata</taxon>
        <taxon>Toxicofera</taxon>
        <taxon>Iguania</taxon>
        <taxon>Acrodonta</taxon>
        <taxon>Agamidae</taxon>
        <taxon>Agaminae</taxon>
        <taxon>Phrynocephalus</taxon>
    </lineage>
</organism>
<evidence type="ECO:0000313" key="2">
    <source>
        <dbReference type="Proteomes" id="UP001142489"/>
    </source>
</evidence>
<protein>
    <submittedName>
        <fullName evidence="1">Uncharacterized protein</fullName>
    </submittedName>
</protein>
<accession>A0A9Q1B8H4</accession>
<proteinExistence type="predicted"/>
<dbReference type="OrthoDB" id="6275838at2759"/>
<reference evidence="1" key="1">
    <citation type="journal article" date="2023" name="DNA Res.">
        <title>Chromosome-level genome assembly of Phrynocephalus forsythii using third-generation DNA sequencing and Hi-C analysis.</title>
        <authorList>
            <person name="Qi Y."/>
            <person name="Zhao W."/>
            <person name="Zhao Y."/>
            <person name="Niu C."/>
            <person name="Cao S."/>
            <person name="Zhang Y."/>
        </authorList>
    </citation>
    <scope>NUCLEOTIDE SEQUENCE</scope>
    <source>
        <tissue evidence="1">Muscle</tissue>
    </source>
</reference>
<evidence type="ECO:0000313" key="1">
    <source>
        <dbReference type="EMBL" id="KAJ7345060.1"/>
    </source>
</evidence>
<gene>
    <name evidence="1" type="ORF">JRQ81_001010</name>
</gene>
<comment type="caution">
    <text evidence="1">The sequence shown here is derived from an EMBL/GenBank/DDBJ whole genome shotgun (WGS) entry which is preliminary data.</text>
</comment>
<name>A0A9Q1B8H4_9SAUR</name>
<dbReference type="AlphaFoldDB" id="A0A9Q1B8H4"/>
<dbReference type="Proteomes" id="UP001142489">
    <property type="component" value="Unassembled WGS sequence"/>
</dbReference>